<feature type="chain" id="PRO_5032579657" evidence="1">
    <location>
        <begin position="32"/>
        <end position="872"/>
    </location>
</feature>
<feature type="signal peptide" evidence="1">
    <location>
        <begin position="1"/>
        <end position="31"/>
    </location>
</feature>
<dbReference type="RefSeq" id="WP_178934051.1">
    <property type="nucleotide sequence ID" value="NZ_JACBAZ010000008.1"/>
</dbReference>
<protein>
    <submittedName>
        <fullName evidence="2">Trypsin-like peptidase domain-containing protein</fullName>
    </submittedName>
</protein>
<dbReference type="InterPro" id="IPR011044">
    <property type="entry name" value="Quino_amine_DH_bsu"/>
</dbReference>
<evidence type="ECO:0000256" key="1">
    <source>
        <dbReference type="SAM" id="SignalP"/>
    </source>
</evidence>
<gene>
    <name evidence="2" type="ORF">HW115_16545</name>
</gene>
<dbReference type="SUPFAM" id="SSF50969">
    <property type="entry name" value="YVTN repeat-like/Quinoprotein amine dehydrogenase"/>
    <property type="match status" value="1"/>
</dbReference>
<name>A0A851GI89_9BACT</name>
<dbReference type="Gene3D" id="2.40.10.120">
    <property type="match status" value="1"/>
</dbReference>
<proteinExistence type="predicted"/>
<dbReference type="PANTHER" id="PTHR43019:SF23">
    <property type="entry name" value="PROTEASE DO-LIKE 5, CHLOROPLASTIC"/>
    <property type="match status" value="1"/>
</dbReference>
<accession>A0A851GI89</accession>
<dbReference type="AlphaFoldDB" id="A0A851GI89"/>
<dbReference type="InterPro" id="IPR009003">
    <property type="entry name" value="Peptidase_S1_PA"/>
</dbReference>
<keyword evidence="3" id="KW-1185">Reference proteome</keyword>
<dbReference type="GO" id="GO:0004252">
    <property type="term" value="F:serine-type endopeptidase activity"/>
    <property type="evidence" value="ECO:0007669"/>
    <property type="project" value="InterPro"/>
</dbReference>
<dbReference type="PANTHER" id="PTHR43019">
    <property type="entry name" value="SERINE ENDOPROTEASE DEGS"/>
    <property type="match status" value="1"/>
</dbReference>
<dbReference type="GO" id="GO:0006508">
    <property type="term" value="P:proteolysis"/>
    <property type="evidence" value="ECO:0007669"/>
    <property type="project" value="InterPro"/>
</dbReference>
<reference evidence="2 3" key="1">
    <citation type="submission" date="2020-07" db="EMBL/GenBank/DDBJ databases">
        <title>Roseicoccus Jingziensis gen. nov., sp. nov., isolated from coastal seawater.</title>
        <authorList>
            <person name="Feng X."/>
        </authorList>
    </citation>
    <scope>NUCLEOTIDE SEQUENCE [LARGE SCALE GENOMIC DNA]</scope>
    <source>
        <strain evidence="2 3">N1E253</strain>
    </source>
</reference>
<dbReference type="EMBL" id="JACBAZ010000008">
    <property type="protein sequence ID" value="NWK57233.1"/>
    <property type="molecule type" value="Genomic_DNA"/>
</dbReference>
<dbReference type="Proteomes" id="UP000557872">
    <property type="component" value="Unassembled WGS sequence"/>
</dbReference>
<sequence>MMIVSIRFLRGGARCVLFCLASCLIVGPISAQSSHTVNSVKKATAFVKVKQTGMQGSAFCISTQGYFATCAHVVDGVAEGENVTLVLNSGVALEKEVLALVVRKSPELDLAILKTDAREAPALKFGSPSKLKETEAIMVSGFPLGDALAFGRDNPAATISTGKITSVRSDGKTVGRIQIDAKLNPGNSGGPVVNKKGEVVGVAVSTIVGSNLNFAIGTDHLNLLIKSARVEVDKIEPISYGDRGKPLEVGFELDYLVPSSRKTSVKAYFLSRQMDDREIKVIHLGDSKFKVRGVPVTGHSQVDSYSIRASFIQSSGRYTHTSTTAICDQKVTVGVHQMMLSDISMILPSRQLVLGHQGQEYRGVIVGLESIQKLNDQRKTPIAMKNWHAIALRPVRLAREALGLKVVVKDEAYTSQQTVNVPLVGSTSSLMSQGSPYSSGFDPYAGNPELFAQDKREILFDGEIYDVAWGAGGRYLVADIRSQRKLVVVDCAAGQVHGEIPYGAENVTFGAGARQLLIAKGNRVQHWDYEPLAKSGQSAPWVSGHILGLSVGAGASQIVGVYYDAIESAGMYRFEFRDFKTGKLIAIDPPSAGLTKNLHFSSSLTGHAYGAYTNAYSSSGKTMVYYSGQGGMAKGEYGGSGWLSPDPLGQYCYTSFKGAVLAGYQQSSQRGTMKHPAFIPTTMTGLVCQVPMPDNGREAHQDLSLGLYDALRHKSILENAVDLPEFDQSQLKFKFSQTPEDPLTWNKRFFYNAHLGLLCTVPLDNRTLIVRKFDCWQYLKSKGVDYLYPLTYLPSLVSVGDQVTVTLKMASSSQAPLQYELVEGPDGMVLTREGVITWAVDKSAAGMTHPVLIRVRAEGGGEYLLQHKISSQ</sequence>
<organism evidence="2 3">
    <name type="scientific">Oceaniferula marina</name>
    <dbReference type="NCBI Taxonomy" id="2748318"/>
    <lineage>
        <taxon>Bacteria</taxon>
        <taxon>Pseudomonadati</taxon>
        <taxon>Verrucomicrobiota</taxon>
        <taxon>Verrucomicrobiia</taxon>
        <taxon>Verrucomicrobiales</taxon>
        <taxon>Verrucomicrobiaceae</taxon>
        <taxon>Oceaniferula</taxon>
    </lineage>
</organism>
<evidence type="ECO:0000313" key="3">
    <source>
        <dbReference type="Proteomes" id="UP000557872"/>
    </source>
</evidence>
<keyword evidence="1" id="KW-0732">Signal</keyword>
<dbReference type="PRINTS" id="PR00834">
    <property type="entry name" value="PROTEASES2C"/>
</dbReference>
<dbReference type="InterPro" id="IPR001940">
    <property type="entry name" value="Peptidase_S1C"/>
</dbReference>
<comment type="caution">
    <text evidence="2">The sequence shown here is derived from an EMBL/GenBank/DDBJ whole genome shotgun (WGS) entry which is preliminary data.</text>
</comment>
<dbReference type="SUPFAM" id="SSF50494">
    <property type="entry name" value="Trypsin-like serine proteases"/>
    <property type="match status" value="1"/>
</dbReference>
<dbReference type="Pfam" id="PF13365">
    <property type="entry name" value="Trypsin_2"/>
    <property type="match status" value="1"/>
</dbReference>
<evidence type="ECO:0000313" key="2">
    <source>
        <dbReference type="EMBL" id="NWK57233.1"/>
    </source>
</evidence>